<evidence type="ECO:0000313" key="11">
    <source>
        <dbReference type="Proteomes" id="UP000576368"/>
    </source>
</evidence>
<dbReference type="SUPFAM" id="SSF48452">
    <property type="entry name" value="TPR-like"/>
    <property type="match status" value="1"/>
</dbReference>
<organism evidence="9 11">
    <name type="scientific">Butyricimonas paravirosa</name>
    <dbReference type="NCBI Taxonomy" id="1472417"/>
    <lineage>
        <taxon>Bacteria</taxon>
        <taxon>Pseudomonadati</taxon>
        <taxon>Bacteroidota</taxon>
        <taxon>Bacteroidia</taxon>
        <taxon>Bacteroidales</taxon>
        <taxon>Odoribacteraceae</taxon>
        <taxon>Butyricimonas</taxon>
    </lineage>
</organism>
<reference evidence="9 11" key="2">
    <citation type="submission" date="2020-03" db="EMBL/GenBank/DDBJ databases">
        <title>Genomic Encyclopedia of Type Strains, Phase IV (KMG-IV): sequencing the most valuable type-strain genomes for metagenomic binning, comparative biology and taxonomic classification.</title>
        <authorList>
            <person name="Goeker M."/>
        </authorList>
    </citation>
    <scope>NUCLEOTIDE SEQUENCE [LARGE SCALE GENOMIC DNA]</scope>
    <source>
        <strain evidence="9 11">DSM 105722</strain>
    </source>
</reference>
<sequence>MRRENIQSKLLFGLCLLVCLCGCNSFLNVQPKGTVEQGKQFKDVQGYRDAMYGIYASMAQTSLYGKAMSYGFIDQVGQLFYDPYNGMADVYAATNFKYTDQAISETVDGIWSKAYECIMYVNNVIENVEKEEVGKDPDYTVIRGEAYALRAFLHFDLMRLFCDNIKINSGAGGIPYSYSFDLKNKRICTLKECYDNVLNDLTEAQKILVNDKLVKDSLATSVYRGTRYQHCNQYAVWALKARVFHYKGDLDSAAYNAEKVIAHPELRLTDSKVFAGVKRYGANRELIWGLYSNLLYTPYNDLFLKGSLGSGSVVRVREGMRTIYEVGSFEADSKDMRYTEFFTEDESISQQYAFTRLLKKDEQAYNFQGVCLLRLPEMYYILAEAIYPQDKEKALRYLNDVRNSRGLKDLEISRFPTQDVFNKELLVERCREFWGEGQVFFSYKRDNSGFMNAANDKEILPSVDVFVLPWPKSEQEFGGTNK</sequence>
<evidence type="ECO:0000256" key="5">
    <source>
        <dbReference type="ARBA" id="ARBA00023237"/>
    </source>
</evidence>
<evidence type="ECO:0000256" key="2">
    <source>
        <dbReference type="ARBA" id="ARBA00006275"/>
    </source>
</evidence>
<dbReference type="RefSeq" id="WP_118304415.1">
    <property type="nucleotide sequence ID" value="NZ_BMPA01000002.1"/>
</dbReference>
<evidence type="ECO:0000256" key="6">
    <source>
        <dbReference type="SAM" id="SignalP"/>
    </source>
</evidence>
<name>A0A7X5Y9B4_9BACT</name>
<keyword evidence="3 6" id="KW-0732">Signal</keyword>
<protein>
    <submittedName>
        <fullName evidence="10">RagB/SusD family nutrient uptake outer membrane protein</fullName>
    </submittedName>
</protein>
<evidence type="ECO:0000313" key="12">
    <source>
        <dbReference type="Proteomes" id="UP001302374"/>
    </source>
</evidence>
<proteinExistence type="inferred from homology"/>
<gene>
    <name evidence="10" type="ORF">F1644_17585</name>
    <name evidence="9" type="ORF">GGR15_000544</name>
</gene>
<accession>A0A7X5Y9B4</accession>
<keyword evidence="4" id="KW-0472">Membrane</keyword>
<dbReference type="Pfam" id="PF14322">
    <property type="entry name" value="SusD-like_3"/>
    <property type="match status" value="1"/>
</dbReference>
<feature type="domain" description="SusD-like N-terminal" evidence="8">
    <location>
        <begin position="97"/>
        <end position="243"/>
    </location>
</feature>
<evidence type="ECO:0000313" key="9">
    <source>
        <dbReference type="EMBL" id="NJC16939.1"/>
    </source>
</evidence>
<dbReference type="AlphaFoldDB" id="A0A7X5Y9B4"/>
<dbReference type="Proteomes" id="UP000576368">
    <property type="component" value="Unassembled WGS sequence"/>
</dbReference>
<keyword evidence="12" id="KW-1185">Reference proteome</keyword>
<feature type="domain" description="RagB/SusD" evidence="7">
    <location>
        <begin position="365"/>
        <end position="445"/>
    </location>
</feature>
<reference evidence="10 12" key="1">
    <citation type="submission" date="2019-09" db="EMBL/GenBank/DDBJ databases">
        <title>Butyricimonas paravirosa DSM 105722 (=214-4 = JCM 18677 = CCUG 65563).</title>
        <authorList>
            <person name="Le Roy T."/>
            <person name="Cani P.D."/>
        </authorList>
    </citation>
    <scope>NUCLEOTIDE SEQUENCE [LARGE SCALE GENOMIC DNA]</scope>
    <source>
        <strain evidence="10 12">DSM 105722</strain>
    </source>
</reference>
<dbReference type="GO" id="GO:0009279">
    <property type="term" value="C:cell outer membrane"/>
    <property type="evidence" value="ECO:0007669"/>
    <property type="project" value="UniProtKB-SubCell"/>
</dbReference>
<comment type="similarity">
    <text evidence="2">Belongs to the SusD family.</text>
</comment>
<feature type="chain" id="PRO_5031416414" evidence="6">
    <location>
        <begin position="30"/>
        <end position="482"/>
    </location>
</feature>
<evidence type="ECO:0000259" key="7">
    <source>
        <dbReference type="Pfam" id="PF07980"/>
    </source>
</evidence>
<dbReference type="EMBL" id="JAATLI010000002">
    <property type="protein sequence ID" value="NJC16939.1"/>
    <property type="molecule type" value="Genomic_DNA"/>
</dbReference>
<comment type="subcellular location">
    <subcellularLocation>
        <location evidence="1">Cell outer membrane</location>
    </subcellularLocation>
</comment>
<dbReference type="InterPro" id="IPR011990">
    <property type="entry name" value="TPR-like_helical_dom_sf"/>
</dbReference>
<keyword evidence="5" id="KW-0998">Cell outer membrane</keyword>
<evidence type="ECO:0000259" key="8">
    <source>
        <dbReference type="Pfam" id="PF14322"/>
    </source>
</evidence>
<feature type="signal peptide" evidence="6">
    <location>
        <begin position="1"/>
        <end position="29"/>
    </location>
</feature>
<evidence type="ECO:0000256" key="4">
    <source>
        <dbReference type="ARBA" id="ARBA00023136"/>
    </source>
</evidence>
<dbReference type="Pfam" id="PF07980">
    <property type="entry name" value="SusD_RagB"/>
    <property type="match status" value="1"/>
</dbReference>
<dbReference type="GeneID" id="86893146"/>
<evidence type="ECO:0000313" key="10">
    <source>
        <dbReference type="EMBL" id="WOF13965.1"/>
    </source>
</evidence>
<dbReference type="InterPro" id="IPR012944">
    <property type="entry name" value="SusD_RagB_dom"/>
</dbReference>
<evidence type="ECO:0000256" key="3">
    <source>
        <dbReference type="ARBA" id="ARBA00022729"/>
    </source>
</evidence>
<dbReference type="EMBL" id="CP043839">
    <property type="protein sequence ID" value="WOF13965.1"/>
    <property type="molecule type" value="Genomic_DNA"/>
</dbReference>
<dbReference type="Proteomes" id="UP001302374">
    <property type="component" value="Chromosome"/>
</dbReference>
<evidence type="ECO:0000256" key="1">
    <source>
        <dbReference type="ARBA" id="ARBA00004442"/>
    </source>
</evidence>
<dbReference type="InterPro" id="IPR033985">
    <property type="entry name" value="SusD-like_N"/>
</dbReference>
<dbReference type="Gene3D" id="1.25.40.390">
    <property type="match status" value="1"/>
</dbReference>